<dbReference type="OrthoDB" id="9845591at2"/>
<dbReference type="RefSeq" id="WP_129202623.1">
    <property type="nucleotide sequence ID" value="NZ_CP035495.1"/>
</dbReference>
<accession>A0A4P6EWT8</accession>
<name>A0A4P6EWT8_9MICO</name>
<protein>
    <submittedName>
        <fullName evidence="1">Uncharacterized protein</fullName>
    </submittedName>
</protein>
<reference evidence="1 2" key="1">
    <citation type="submission" date="2019-01" db="EMBL/GenBank/DDBJ databases">
        <title>Genome sequencing of strain 2JSPR-7.</title>
        <authorList>
            <person name="Heo J."/>
            <person name="Kim S.-J."/>
            <person name="Kim J.-S."/>
            <person name="Hong S.-B."/>
            <person name="Kwon S.-W."/>
        </authorList>
    </citation>
    <scope>NUCLEOTIDE SEQUENCE [LARGE SCALE GENOMIC DNA]</scope>
    <source>
        <strain evidence="1 2">2JSPR-7</strain>
    </source>
</reference>
<dbReference type="AlphaFoldDB" id="A0A4P6EWT8"/>
<dbReference type="KEGG" id="xyl:ET495_03480"/>
<evidence type="ECO:0000313" key="2">
    <source>
        <dbReference type="Proteomes" id="UP000291758"/>
    </source>
</evidence>
<dbReference type="EMBL" id="CP035495">
    <property type="protein sequence ID" value="QAY62468.1"/>
    <property type="molecule type" value="Genomic_DNA"/>
</dbReference>
<proteinExistence type="predicted"/>
<keyword evidence="2" id="KW-1185">Reference proteome</keyword>
<gene>
    <name evidence="1" type="ORF">ET495_03480</name>
</gene>
<organism evidence="1 2">
    <name type="scientific">Xylanimonas allomyrinae</name>
    <dbReference type="NCBI Taxonomy" id="2509459"/>
    <lineage>
        <taxon>Bacteria</taxon>
        <taxon>Bacillati</taxon>
        <taxon>Actinomycetota</taxon>
        <taxon>Actinomycetes</taxon>
        <taxon>Micrococcales</taxon>
        <taxon>Promicromonosporaceae</taxon>
        <taxon>Xylanimonas</taxon>
    </lineage>
</organism>
<evidence type="ECO:0000313" key="1">
    <source>
        <dbReference type="EMBL" id="QAY62468.1"/>
    </source>
</evidence>
<dbReference type="Proteomes" id="UP000291758">
    <property type="component" value="Chromosome"/>
</dbReference>
<sequence>MNTDTQIGERICDLQRQVRGFVAGRLRAGTTAPVVRDELGDITTAIDDVLGDVAATLWAKRDTWTPLGGVDQRRWTFTVARNLTERRLAAARGVMVRKTKIAPVLDGLGDAHHANDDLLAAVAHLRGVIDREAGPGAWDHVLAGALRNHSAGLRADLRAAIEAARDGDEIAIKSILRRVRADWRAWATARIETGEPLRPVDAVDLGLFPGTVAATSALTAWWAERRHALGQPVDRHALCASGLVDHLGTSDGARLQAADDLLIWLRRSASTVAAA</sequence>